<evidence type="ECO:0000256" key="2">
    <source>
        <dbReference type="SAM" id="SignalP"/>
    </source>
</evidence>
<dbReference type="AlphaFoldDB" id="A0A7C4AHJ8"/>
<proteinExistence type="predicted"/>
<keyword evidence="1" id="KW-0479">Metal-binding</keyword>
<feature type="chain" id="PRO_5027743614" evidence="2">
    <location>
        <begin position="34"/>
        <end position="377"/>
    </location>
</feature>
<comment type="caution">
    <text evidence="3">The sequence shown here is derived from an EMBL/GenBank/DDBJ whole genome shotgun (WGS) entry which is preliminary data.</text>
</comment>
<dbReference type="PROSITE" id="PS51318">
    <property type="entry name" value="TAT"/>
    <property type="match status" value="1"/>
</dbReference>
<dbReference type="GO" id="GO:0016787">
    <property type="term" value="F:hydrolase activity"/>
    <property type="evidence" value="ECO:0007669"/>
    <property type="project" value="UniProtKB-KW"/>
</dbReference>
<keyword evidence="3" id="KW-0378">Hydrolase</keyword>
<keyword evidence="2" id="KW-0732">Signal</keyword>
<dbReference type="EMBL" id="DSRP01000567">
    <property type="protein sequence ID" value="HGG92918.1"/>
    <property type="molecule type" value="Genomic_DNA"/>
</dbReference>
<organism evidence="3">
    <name type="scientific">Fundidesulfovibrio putealis</name>
    <dbReference type="NCBI Taxonomy" id="270496"/>
    <lineage>
        <taxon>Bacteria</taxon>
        <taxon>Pseudomonadati</taxon>
        <taxon>Thermodesulfobacteriota</taxon>
        <taxon>Desulfovibrionia</taxon>
        <taxon>Desulfovibrionales</taxon>
        <taxon>Desulfovibrionaceae</taxon>
        <taxon>Fundidesulfovibrio</taxon>
    </lineage>
</organism>
<evidence type="ECO:0000313" key="3">
    <source>
        <dbReference type="EMBL" id="HGG92918.1"/>
    </source>
</evidence>
<accession>A0A7C4AHJ8</accession>
<name>A0A7C4AHJ8_9BACT</name>
<feature type="signal peptide" evidence="2">
    <location>
        <begin position="1"/>
        <end position="33"/>
    </location>
</feature>
<sequence length="377" mass="39886">MDFSLDRRRVLALGAAAGAVLALDAALPGQAFAAKPKTVGLDACMAMTPEQMASASALAVHSLAQIKRAVGTIKDPQLRAATLSILDNPAPTLLARLDEKSRKDVCAELNAKGYLKDAQPESFLPPAASAKAAPQSFLCSPGSGYQSHHSYPGGLATHTAANLEISVAIFDSYKDVYNFAMDRDVVVAAQALHDLHKPWVFTWGQGGESRAEKPLAGTGEHHTLGVAESMVRGLPAQVVVAQACAHNHPGTDKDEAEVVGWITAAAIIAGKDPVAAGYLAPGGKTLPMPRRLEGFVTHLGDHDFVLTVPMAKWTIAALQDIARARYAMTDADLKGARFNALRNYVFSQAPLETLYRTYSVGGQEALDKAVTAMVRPA</sequence>
<reference evidence="3" key="1">
    <citation type="journal article" date="2020" name="mSystems">
        <title>Genome- and Community-Level Interaction Insights into Carbon Utilization and Element Cycling Functions of Hydrothermarchaeota in Hydrothermal Sediment.</title>
        <authorList>
            <person name="Zhou Z."/>
            <person name="Liu Y."/>
            <person name="Xu W."/>
            <person name="Pan J."/>
            <person name="Luo Z.H."/>
            <person name="Li M."/>
        </authorList>
    </citation>
    <scope>NUCLEOTIDE SEQUENCE [LARGE SCALE GENOMIC DNA]</scope>
    <source>
        <strain evidence="3">SpSt-413</strain>
    </source>
</reference>
<protein>
    <submittedName>
        <fullName evidence="3">Metal-dependent phosphohydrolase</fullName>
    </submittedName>
</protein>
<dbReference type="GO" id="GO:0051536">
    <property type="term" value="F:iron-sulfur cluster binding"/>
    <property type="evidence" value="ECO:0007669"/>
    <property type="project" value="UniProtKB-KW"/>
</dbReference>
<keyword evidence="1" id="KW-0411">Iron-sulfur</keyword>
<evidence type="ECO:0000256" key="1">
    <source>
        <dbReference type="ARBA" id="ARBA00023014"/>
    </source>
</evidence>
<gene>
    <name evidence="3" type="ORF">ENR59_08210</name>
</gene>
<keyword evidence="1" id="KW-0408">Iron</keyword>
<dbReference type="InterPro" id="IPR006311">
    <property type="entry name" value="TAT_signal"/>
</dbReference>